<evidence type="ECO:0000256" key="4">
    <source>
        <dbReference type="SAM" id="MobiDB-lite"/>
    </source>
</evidence>
<dbReference type="InterPro" id="IPR032675">
    <property type="entry name" value="LRR_dom_sf"/>
</dbReference>
<protein>
    <recommendedName>
        <fullName evidence="10">NB-ARC domain-containing protein</fullName>
    </recommendedName>
</protein>
<dbReference type="Pfam" id="PF25019">
    <property type="entry name" value="LRR_R13L1-DRL21"/>
    <property type="match status" value="1"/>
</dbReference>
<name>A0A9R1NH13_TRITD</name>
<evidence type="ECO:0000259" key="7">
    <source>
        <dbReference type="Pfam" id="PF25019"/>
    </source>
</evidence>
<proteinExistence type="predicted"/>
<evidence type="ECO:0000256" key="1">
    <source>
        <dbReference type="ARBA" id="ARBA00022614"/>
    </source>
</evidence>
<evidence type="ECO:0008006" key="10">
    <source>
        <dbReference type="Google" id="ProtNLM"/>
    </source>
</evidence>
<gene>
    <name evidence="8" type="ORF">TRITD_2Av1G007410</name>
</gene>
<accession>A0A9R1NH13</accession>
<evidence type="ECO:0000259" key="6">
    <source>
        <dbReference type="Pfam" id="PF23559"/>
    </source>
</evidence>
<dbReference type="OMA" id="MEYHSLL"/>
<dbReference type="InterPro" id="IPR058922">
    <property type="entry name" value="WHD_DRP"/>
</dbReference>
<dbReference type="PANTHER" id="PTHR36766">
    <property type="entry name" value="PLANT BROAD-SPECTRUM MILDEW RESISTANCE PROTEIN RPW8"/>
    <property type="match status" value="1"/>
</dbReference>
<dbReference type="Gene3D" id="3.80.10.10">
    <property type="entry name" value="Ribonuclease Inhibitor"/>
    <property type="match status" value="3"/>
</dbReference>
<keyword evidence="2" id="KW-0677">Repeat</keyword>
<evidence type="ECO:0000313" key="8">
    <source>
        <dbReference type="EMBL" id="VAH24787.1"/>
    </source>
</evidence>
<dbReference type="EMBL" id="LT934113">
    <property type="protein sequence ID" value="VAH24787.1"/>
    <property type="molecule type" value="Genomic_DNA"/>
</dbReference>
<dbReference type="InterPro" id="IPR002182">
    <property type="entry name" value="NB-ARC"/>
</dbReference>
<dbReference type="InterPro" id="IPR042197">
    <property type="entry name" value="Apaf_helical"/>
</dbReference>
<evidence type="ECO:0000256" key="2">
    <source>
        <dbReference type="ARBA" id="ARBA00022737"/>
    </source>
</evidence>
<evidence type="ECO:0000256" key="3">
    <source>
        <dbReference type="ARBA" id="ARBA00022821"/>
    </source>
</evidence>
<dbReference type="PANTHER" id="PTHR36766:SF40">
    <property type="entry name" value="DISEASE RESISTANCE PROTEIN RGA3"/>
    <property type="match status" value="1"/>
</dbReference>
<dbReference type="SUPFAM" id="SSF52058">
    <property type="entry name" value="L domain-like"/>
    <property type="match status" value="1"/>
</dbReference>
<feature type="domain" description="Disease resistance protein winged helix" evidence="6">
    <location>
        <begin position="448"/>
        <end position="518"/>
    </location>
</feature>
<dbReference type="AlphaFoldDB" id="A0A9R1NH13"/>
<organism evidence="8 9">
    <name type="scientific">Triticum turgidum subsp. durum</name>
    <name type="common">Durum wheat</name>
    <name type="synonym">Triticum durum</name>
    <dbReference type="NCBI Taxonomy" id="4567"/>
    <lineage>
        <taxon>Eukaryota</taxon>
        <taxon>Viridiplantae</taxon>
        <taxon>Streptophyta</taxon>
        <taxon>Embryophyta</taxon>
        <taxon>Tracheophyta</taxon>
        <taxon>Spermatophyta</taxon>
        <taxon>Magnoliopsida</taxon>
        <taxon>Liliopsida</taxon>
        <taxon>Poales</taxon>
        <taxon>Poaceae</taxon>
        <taxon>BOP clade</taxon>
        <taxon>Pooideae</taxon>
        <taxon>Triticodae</taxon>
        <taxon>Triticeae</taxon>
        <taxon>Triticinae</taxon>
        <taxon>Triticum</taxon>
    </lineage>
</organism>
<dbReference type="Gene3D" id="3.40.50.300">
    <property type="entry name" value="P-loop containing nucleotide triphosphate hydrolases"/>
    <property type="match status" value="1"/>
</dbReference>
<dbReference type="InterPro" id="IPR027417">
    <property type="entry name" value="P-loop_NTPase"/>
</dbReference>
<dbReference type="GO" id="GO:0002758">
    <property type="term" value="P:innate immune response-activating signaling pathway"/>
    <property type="evidence" value="ECO:0007669"/>
    <property type="project" value="UniProtKB-ARBA"/>
</dbReference>
<dbReference type="SUPFAM" id="SSF52540">
    <property type="entry name" value="P-loop containing nucleoside triphosphate hydrolases"/>
    <property type="match status" value="1"/>
</dbReference>
<dbReference type="Proteomes" id="UP000324705">
    <property type="component" value="Chromosome 2A"/>
</dbReference>
<dbReference type="GO" id="GO:0042742">
    <property type="term" value="P:defense response to bacterium"/>
    <property type="evidence" value="ECO:0007669"/>
    <property type="project" value="UniProtKB-ARBA"/>
</dbReference>
<dbReference type="SUPFAM" id="SSF52047">
    <property type="entry name" value="RNI-like"/>
    <property type="match status" value="1"/>
</dbReference>
<reference evidence="8 9" key="1">
    <citation type="submission" date="2017-09" db="EMBL/GenBank/DDBJ databases">
        <authorList>
            <consortium name="International Durum Wheat Genome Sequencing Consortium (IDWGSC)"/>
            <person name="Milanesi L."/>
        </authorList>
    </citation>
    <scope>NUCLEOTIDE SEQUENCE [LARGE SCALE GENOMIC DNA]</scope>
    <source>
        <strain evidence="9">cv. Svevo</strain>
    </source>
</reference>
<dbReference type="Gramene" id="TRITD2Av1G007410.1">
    <property type="protein sequence ID" value="TRITD2Av1G007410.1"/>
    <property type="gene ID" value="TRITD2Av1G007410"/>
</dbReference>
<feature type="region of interest" description="Disordered" evidence="4">
    <location>
        <begin position="1102"/>
        <end position="1122"/>
    </location>
</feature>
<dbReference type="GO" id="GO:0043531">
    <property type="term" value="F:ADP binding"/>
    <property type="evidence" value="ECO:0007669"/>
    <property type="project" value="InterPro"/>
</dbReference>
<dbReference type="Pfam" id="PF23559">
    <property type="entry name" value="WHD_DRP"/>
    <property type="match status" value="1"/>
</dbReference>
<dbReference type="Pfam" id="PF00931">
    <property type="entry name" value="NB-ARC"/>
    <property type="match status" value="1"/>
</dbReference>
<dbReference type="InterPro" id="IPR036388">
    <property type="entry name" value="WH-like_DNA-bd_sf"/>
</dbReference>
<evidence type="ECO:0000313" key="9">
    <source>
        <dbReference type="Proteomes" id="UP000324705"/>
    </source>
</evidence>
<dbReference type="PRINTS" id="PR00364">
    <property type="entry name" value="DISEASERSIST"/>
</dbReference>
<dbReference type="FunFam" id="1.10.10.10:FF:000322">
    <property type="entry name" value="Probable disease resistance protein At1g63360"/>
    <property type="match status" value="1"/>
</dbReference>
<sequence>MDLVLEEALRALARAVDQFRSLGERQMRRCLLGAGAGDHVSGKLREVATQLDQVRGLLWADDDRSSPARMGRLKEALYGIEDLVDDMEYHSLLTFQVESSISSKSNRNPLSSALRLGKRFVSGGGGGGDEASRRRFLKDLDSVASTLSSLLKQAQGSGLPPAAPVPNFDASTLLQGGQKVFGRNKELNDIVQMLTEPPSPHCTACKVVSISIVGFGGLGKTTLAQSVYDDLRVKSHFDLRAWAHVSGKPDKVELAKQILRSANPRYGGSIDKDATFPTLQLKLNRFMSSERFLIVLDDIWGDDPFTNDAYNEILSPLTSMESGSRIIAVTRTPKVADMLDASHTYYLNALGTDDCWSLIKESAFRGCSTHEECTEELEQIGRKIATKLNGLPLAAKLMGGLLGATKSTKYWRIISEKEFSGDITLSLLRLSYSYLPGRLKQCFAFCSIFPKNWKFDQTTLVRLWMANGFIQPQSGTGKRMEDLGTDYFNLLLSRSFFHALRQGRRTHYKMHDLIHDMAVSASTEDCCQIEPGMTRRIPSTVRHVSVTTGSLQDVNAAINILPKNLRTVIVFGNWPHFLEDDSLGKLKNLRALDVCHCDFTELPPAISCLFHLRYLSLSRTIRSLPESISKLLHLQTLCFEDKCSLDKLPAGISRLVKLRHLGIDMKYIAQLPGIGRLINLQGSVEFRVKKGGGHALQELKGIKGLHGQLKIKGLDNVLSKDEASKTDMKSNENLRALTLEWSSACRILTPVADCEVLENLQPHQNLKELSIIRYLGVTSPSWLQLALLRELQSLHLVNCRSLGALPALGLLPSLEQLHMKELCTVERIGHEFYGTDDMAFPSLKVLVLDDFPSLVEWSEVRENPLPCLQRLKIVDCPKLIQVPAFPPSVSELTVERTLLISNMKLAPYSSSRSEILTLDISTTSVLSRGLFHQSHLASIIVLNINAGCKHLVAAEGLHTFTSLQKLQLCHSDISDQNLESLLQVLSSLYSFEMIDLPNMTSLLVPANNSLCTTVTELQISNCPLLSSVVSLGTFVSLKRLVIEKCPKLTAASFPVNFWRLTALKVLSISYCTEFQSLPTCGLPTSIEALHLVGCHPKLHGNSSNKTVNSQEEVSTLHKTLAH</sequence>
<dbReference type="GO" id="GO:0009626">
    <property type="term" value="P:plant-type hypersensitive response"/>
    <property type="evidence" value="ECO:0007669"/>
    <property type="project" value="UniProtKB-ARBA"/>
</dbReference>
<keyword evidence="3" id="KW-0611">Plant defense</keyword>
<feature type="domain" description="R13L1/DRL21-like LRR repeat region" evidence="7">
    <location>
        <begin position="696"/>
        <end position="821"/>
    </location>
</feature>
<evidence type="ECO:0000259" key="5">
    <source>
        <dbReference type="Pfam" id="PF00931"/>
    </source>
</evidence>
<keyword evidence="9" id="KW-1185">Reference proteome</keyword>
<feature type="domain" description="NB-ARC" evidence="5">
    <location>
        <begin position="187"/>
        <end position="365"/>
    </location>
</feature>
<dbReference type="InterPro" id="IPR056789">
    <property type="entry name" value="LRR_R13L1-DRL21"/>
</dbReference>
<keyword evidence="1" id="KW-0433">Leucine-rich repeat</keyword>
<dbReference type="Gene3D" id="1.10.8.430">
    <property type="entry name" value="Helical domain of apoptotic protease-activating factors"/>
    <property type="match status" value="1"/>
</dbReference>
<dbReference type="Gene3D" id="1.10.10.10">
    <property type="entry name" value="Winged helix-like DNA-binding domain superfamily/Winged helix DNA-binding domain"/>
    <property type="match status" value="1"/>
</dbReference>